<dbReference type="PANTHER" id="PTHR35910">
    <property type="entry name" value="2EXR DOMAIN-CONTAINING PROTEIN"/>
    <property type="match status" value="1"/>
</dbReference>
<organism evidence="3 4">
    <name type="scientific">Fusarium floridanum</name>
    <dbReference type="NCBI Taxonomy" id="1325733"/>
    <lineage>
        <taxon>Eukaryota</taxon>
        <taxon>Fungi</taxon>
        <taxon>Dikarya</taxon>
        <taxon>Ascomycota</taxon>
        <taxon>Pezizomycotina</taxon>
        <taxon>Sordariomycetes</taxon>
        <taxon>Hypocreomycetidae</taxon>
        <taxon>Hypocreales</taxon>
        <taxon>Nectriaceae</taxon>
        <taxon>Fusarium</taxon>
        <taxon>Fusarium solani species complex</taxon>
    </lineage>
</organism>
<dbReference type="Pfam" id="PF20150">
    <property type="entry name" value="2EXR"/>
    <property type="match status" value="1"/>
</dbReference>
<dbReference type="EMBL" id="NKCL01000721">
    <property type="protein sequence ID" value="RSL53980.1"/>
    <property type="molecule type" value="Genomic_DNA"/>
</dbReference>
<dbReference type="InterPro" id="IPR045518">
    <property type="entry name" value="2EXR"/>
</dbReference>
<accession>A0A428PLU7</accession>
<name>A0A428PLU7_9HYPO</name>
<protein>
    <recommendedName>
        <fullName evidence="2">2EXR domain-containing protein</fullName>
    </recommendedName>
</protein>
<dbReference type="PANTHER" id="PTHR35910:SF6">
    <property type="entry name" value="2EXR DOMAIN-CONTAINING PROTEIN"/>
    <property type="match status" value="1"/>
</dbReference>
<dbReference type="AlphaFoldDB" id="A0A428PLU7"/>
<gene>
    <name evidence="3" type="ORF">CEP51_014788</name>
</gene>
<evidence type="ECO:0000259" key="2">
    <source>
        <dbReference type="Pfam" id="PF20150"/>
    </source>
</evidence>
<feature type="domain" description="2EXR" evidence="2">
    <location>
        <begin position="24"/>
        <end position="132"/>
    </location>
</feature>
<evidence type="ECO:0000256" key="1">
    <source>
        <dbReference type="SAM" id="MobiDB-lite"/>
    </source>
</evidence>
<evidence type="ECO:0000313" key="4">
    <source>
        <dbReference type="Proteomes" id="UP000287972"/>
    </source>
</evidence>
<evidence type="ECO:0000313" key="3">
    <source>
        <dbReference type="EMBL" id="RSL53980.1"/>
    </source>
</evidence>
<proteinExistence type="predicted"/>
<feature type="region of interest" description="Disordered" evidence="1">
    <location>
        <begin position="333"/>
        <end position="352"/>
    </location>
</feature>
<comment type="caution">
    <text evidence="3">The sequence shown here is derived from an EMBL/GenBank/DDBJ whole genome shotgun (WGS) entry which is preliminary data.</text>
</comment>
<dbReference type="Proteomes" id="UP000287972">
    <property type="component" value="Unassembled WGS sequence"/>
</dbReference>
<reference evidence="3 4" key="1">
    <citation type="submission" date="2017-06" db="EMBL/GenBank/DDBJ databases">
        <title>Comparative genomic analysis of Ambrosia Fusariam Clade fungi.</title>
        <authorList>
            <person name="Stajich J.E."/>
            <person name="Carrillo J."/>
            <person name="Kijimoto T."/>
            <person name="Eskalen A."/>
            <person name="O'Donnell K."/>
            <person name="Kasson M."/>
        </authorList>
    </citation>
    <scope>NUCLEOTIDE SEQUENCE [LARGE SCALE GENOMIC DNA]</scope>
    <source>
        <strain evidence="3 4">NRRL62606</strain>
    </source>
</reference>
<sequence length="412" mass="48445">MPLVVSSNLGILNPPSGSKTTDTFRDFKRLPLELRWHIWELELKHERLLHVEVDFLEASPDDPDTEGATRPEKAYKIILTEFLPISKLARVNSESRAVASHFYRVQLPCVYRWEGKEDTNGIFYFNPELDILEIRGKAFSNFAEDLWVHDARHVGLVNVALTSRHFFPESKDEYPVLRRIIPRLKRVMFLCRDGSERIYFGKQRPTDPIDKIEVFRARPIMPAAPKFDRLPCDPRLHIETSLKKIRLDYYDPRRLIHYWFSLMTKCNVQHDHEVDYRFLVALGRRCCRPYAQDNEFGSARGWRVRLYEHNPEITDQDSALSWVRKQEERRRETLREMREKEEGEASEQPLEGLELPHQPAIGFWLFPIEALGPLPDVTRPFPWNMAPISNRGSHRKVDLSGYKPQLCLSYLP</sequence>
<feature type="compositionally biased region" description="Basic and acidic residues" evidence="1">
    <location>
        <begin position="333"/>
        <end position="343"/>
    </location>
</feature>
<keyword evidence="4" id="KW-1185">Reference proteome</keyword>